<dbReference type="FunFam" id="1.10.8.60:FF:000038">
    <property type="entry name" value="spermatogenesis-associated protein 5-like protein 1"/>
    <property type="match status" value="1"/>
</dbReference>
<protein>
    <submittedName>
        <fullName evidence="5">AAA family ATPase, subfamily protein</fullName>
    </submittedName>
</protein>
<sequence>GIEPPKGVLLYGAPGTGKTLLAKAVANESDANFIDISGPELVSKFVGESEEKLRDIFNEAKEKAPTIIFMDEIDAIAPKREEATNEVERRMVSQLLTLMDGMSSRGQVIIIGATNRENSIDPALRRPGRFDREIEIGVPDRNSRKEILQIHTRNMPLTEDVNLDELANLTHGYTGADLAALARESAMFTLRDILPKIMDKKSIPNEILVGLKVSMHDFMNALAAIQPSALREVFVERPNVHWNDVGGLEEVKKQLKEALELPIKNPEAFEKMGIRPIKGILLVGAPGTGKTLLAKAVATERESNFISIKGPELLSKYVGESEKATREIFRKARMAAPCIIFIDEIDAIASARDAGSTDSMVTERVVDTLLTEIDGLDSMKNVSVLAATNRPDMLDPALLRPGRFDKIIEIPVPGEEERLAIFKVHTRRMPIDKNVSLEELAKSTDGYTGAEIENLCREAGMYAIREEKTIVTKEHFAKAMEDIKPAIPKEMSDRIKRFKDEPQNMYR</sequence>
<evidence type="ECO:0000259" key="4">
    <source>
        <dbReference type="SMART" id="SM00382"/>
    </source>
</evidence>
<dbReference type="CDD" id="cd19511">
    <property type="entry name" value="RecA-like_CDC48_r2-like"/>
    <property type="match status" value="1"/>
</dbReference>
<keyword evidence="2" id="KW-0547">Nucleotide-binding</keyword>
<dbReference type="Pfam" id="PF00004">
    <property type="entry name" value="AAA"/>
    <property type="match status" value="2"/>
</dbReference>
<dbReference type="FunFam" id="3.40.50.300:FF:000012">
    <property type="entry name" value="Transitional endoplasmic reticulum ATPase"/>
    <property type="match status" value="1"/>
</dbReference>
<proteinExistence type="predicted"/>
<dbReference type="FunFam" id="1.10.8.60:FF:000057">
    <property type="entry name" value="AAA family ATPase, CDC48 subfamily"/>
    <property type="match status" value="1"/>
</dbReference>
<reference evidence="5" key="2">
    <citation type="journal article" date="2014" name="ISME J.">
        <title>Microbial stratification in low pH oxic and suboxic macroscopic growths along an acid mine drainage.</title>
        <authorList>
            <person name="Mendez-Garcia C."/>
            <person name="Mesa V."/>
            <person name="Sprenger R.R."/>
            <person name="Richter M."/>
            <person name="Diez M.S."/>
            <person name="Solano J."/>
            <person name="Bargiela R."/>
            <person name="Golyshina O.V."/>
            <person name="Manteca A."/>
            <person name="Ramos J.L."/>
            <person name="Gallego J.R."/>
            <person name="Llorente I."/>
            <person name="Martins Dos Santos V.A."/>
            <person name="Jensen O.N."/>
            <person name="Pelaez A.I."/>
            <person name="Sanchez J."/>
            <person name="Ferrer M."/>
        </authorList>
    </citation>
    <scope>NUCLEOTIDE SEQUENCE</scope>
</reference>
<dbReference type="InterPro" id="IPR003959">
    <property type="entry name" value="ATPase_AAA_core"/>
</dbReference>
<evidence type="ECO:0000256" key="1">
    <source>
        <dbReference type="ARBA" id="ARBA00022737"/>
    </source>
</evidence>
<dbReference type="InterPro" id="IPR005938">
    <property type="entry name" value="AAA_ATPase_CDC48"/>
</dbReference>
<feature type="non-terminal residue" evidence="5">
    <location>
        <position position="1"/>
    </location>
</feature>
<evidence type="ECO:0000313" key="5">
    <source>
        <dbReference type="EMBL" id="EQD66127.1"/>
    </source>
</evidence>
<dbReference type="NCBIfam" id="TIGR01243">
    <property type="entry name" value="CDC48"/>
    <property type="match status" value="1"/>
</dbReference>
<reference evidence="5" key="1">
    <citation type="submission" date="2013-08" db="EMBL/GenBank/DDBJ databases">
        <authorList>
            <person name="Mendez C."/>
            <person name="Richter M."/>
            <person name="Ferrer M."/>
            <person name="Sanchez J."/>
        </authorList>
    </citation>
    <scope>NUCLEOTIDE SEQUENCE</scope>
</reference>
<dbReference type="PANTHER" id="PTHR23077:SF171">
    <property type="entry name" value="NUCLEAR VALOSIN-CONTAINING PROTEIN-LIKE"/>
    <property type="match status" value="1"/>
</dbReference>
<dbReference type="EMBL" id="AUZZ01000951">
    <property type="protein sequence ID" value="EQD66127.1"/>
    <property type="molecule type" value="Genomic_DNA"/>
</dbReference>
<dbReference type="Gene3D" id="3.40.50.300">
    <property type="entry name" value="P-loop containing nucleotide triphosphate hydrolases"/>
    <property type="match status" value="2"/>
</dbReference>
<dbReference type="InterPro" id="IPR027417">
    <property type="entry name" value="P-loop_NTPase"/>
</dbReference>
<gene>
    <name evidence="5" type="ORF">B2A_01277</name>
</gene>
<accession>T1B8D7</accession>
<organism evidence="5">
    <name type="scientific">mine drainage metagenome</name>
    <dbReference type="NCBI Taxonomy" id="410659"/>
    <lineage>
        <taxon>unclassified sequences</taxon>
        <taxon>metagenomes</taxon>
        <taxon>ecological metagenomes</taxon>
    </lineage>
</organism>
<dbReference type="InterPro" id="IPR050168">
    <property type="entry name" value="AAA_ATPase_domain"/>
</dbReference>
<dbReference type="SMART" id="SM00382">
    <property type="entry name" value="AAA"/>
    <property type="match status" value="2"/>
</dbReference>
<dbReference type="InterPro" id="IPR003960">
    <property type="entry name" value="ATPase_AAA_CS"/>
</dbReference>
<name>T1B8D7_9ZZZZ</name>
<dbReference type="FunFam" id="3.40.50.300:FF:000018">
    <property type="entry name" value="Cell division control 48"/>
    <property type="match status" value="1"/>
</dbReference>
<dbReference type="GO" id="GO:0016887">
    <property type="term" value="F:ATP hydrolysis activity"/>
    <property type="evidence" value="ECO:0007669"/>
    <property type="project" value="InterPro"/>
</dbReference>
<dbReference type="Pfam" id="PF17862">
    <property type="entry name" value="AAA_lid_3"/>
    <property type="match status" value="2"/>
</dbReference>
<dbReference type="InterPro" id="IPR041569">
    <property type="entry name" value="AAA_lid_3"/>
</dbReference>
<dbReference type="AlphaFoldDB" id="T1B8D7"/>
<dbReference type="CDD" id="cd19503">
    <property type="entry name" value="RecA-like_CDC48_NLV2_r1-like"/>
    <property type="match status" value="1"/>
</dbReference>
<feature type="domain" description="AAA+ ATPase" evidence="4">
    <location>
        <begin position="4"/>
        <end position="140"/>
    </location>
</feature>
<evidence type="ECO:0000256" key="3">
    <source>
        <dbReference type="ARBA" id="ARBA00022840"/>
    </source>
</evidence>
<dbReference type="PROSITE" id="PS00674">
    <property type="entry name" value="AAA"/>
    <property type="match status" value="2"/>
</dbReference>
<keyword evidence="3" id="KW-0067">ATP-binding</keyword>
<evidence type="ECO:0000256" key="2">
    <source>
        <dbReference type="ARBA" id="ARBA00022741"/>
    </source>
</evidence>
<dbReference type="SUPFAM" id="SSF52540">
    <property type="entry name" value="P-loop containing nucleoside triphosphate hydrolases"/>
    <property type="match status" value="2"/>
</dbReference>
<feature type="domain" description="AAA+ ATPase" evidence="4">
    <location>
        <begin position="276"/>
        <end position="414"/>
    </location>
</feature>
<dbReference type="GO" id="GO:0005524">
    <property type="term" value="F:ATP binding"/>
    <property type="evidence" value="ECO:0007669"/>
    <property type="project" value="UniProtKB-KW"/>
</dbReference>
<keyword evidence="1" id="KW-0677">Repeat</keyword>
<dbReference type="InterPro" id="IPR003593">
    <property type="entry name" value="AAA+_ATPase"/>
</dbReference>
<dbReference type="PANTHER" id="PTHR23077">
    <property type="entry name" value="AAA-FAMILY ATPASE"/>
    <property type="match status" value="1"/>
</dbReference>
<dbReference type="Gene3D" id="1.10.8.60">
    <property type="match status" value="2"/>
</dbReference>
<comment type="caution">
    <text evidence="5">The sequence shown here is derived from an EMBL/GenBank/DDBJ whole genome shotgun (WGS) entry which is preliminary data.</text>
</comment>